<gene>
    <name evidence="9" type="ORF">Sradi_6001000</name>
</gene>
<feature type="domain" description="Cyclin-like" evidence="7">
    <location>
        <begin position="52"/>
        <end position="140"/>
    </location>
</feature>
<keyword evidence="4" id="KW-0131">Cell cycle</keyword>
<keyword evidence="2" id="KW-0132">Cell division</keyword>
<reference evidence="9" key="1">
    <citation type="submission" date="2020-06" db="EMBL/GenBank/DDBJ databases">
        <authorList>
            <person name="Li T."/>
            <person name="Hu X."/>
            <person name="Zhang T."/>
            <person name="Song X."/>
            <person name="Zhang H."/>
            <person name="Dai N."/>
            <person name="Sheng W."/>
            <person name="Hou X."/>
            <person name="Wei L."/>
        </authorList>
    </citation>
    <scope>NUCLEOTIDE SEQUENCE</scope>
    <source>
        <strain evidence="9">G02</strain>
        <tissue evidence="9">Leaf</tissue>
    </source>
</reference>
<evidence type="ECO:0000256" key="2">
    <source>
        <dbReference type="ARBA" id="ARBA00022618"/>
    </source>
</evidence>
<dbReference type="PANTHER" id="PTHR10177">
    <property type="entry name" value="CYCLINS"/>
    <property type="match status" value="1"/>
</dbReference>
<name>A0AAW2KFW9_SESRA</name>
<dbReference type="Gene3D" id="1.10.472.10">
    <property type="entry name" value="Cyclin-like"/>
    <property type="match status" value="2"/>
</dbReference>
<reference evidence="9" key="2">
    <citation type="journal article" date="2024" name="Plant">
        <title>Genomic evolution and insights into agronomic trait innovations of Sesamum species.</title>
        <authorList>
            <person name="Miao H."/>
            <person name="Wang L."/>
            <person name="Qu L."/>
            <person name="Liu H."/>
            <person name="Sun Y."/>
            <person name="Le M."/>
            <person name="Wang Q."/>
            <person name="Wei S."/>
            <person name="Zheng Y."/>
            <person name="Lin W."/>
            <person name="Duan Y."/>
            <person name="Cao H."/>
            <person name="Xiong S."/>
            <person name="Wang X."/>
            <person name="Wei L."/>
            <person name="Li C."/>
            <person name="Ma Q."/>
            <person name="Ju M."/>
            <person name="Zhao R."/>
            <person name="Li G."/>
            <person name="Mu C."/>
            <person name="Tian Q."/>
            <person name="Mei H."/>
            <person name="Zhang T."/>
            <person name="Gao T."/>
            <person name="Zhang H."/>
        </authorList>
    </citation>
    <scope>NUCLEOTIDE SEQUENCE</scope>
    <source>
        <strain evidence="9">G02</strain>
    </source>
</reference>
<dbReference type="AlphaFoldDB" id="A0AAW2KFW9"/>
<organism evidence="9">
    <name type="scientific">Sesamum radiatum</name>
    <name type="common">Black benniseed</name>
    <dbReference type="NCBI Taxonomy" id="300843"/>
    <lineage>
        <taxon>Eukaryota</taxon>
        <taxon>Viridiplantae</taxon>
        <taxon>Streptophyta</taxon>
        <taxon>Embryophyta</taxon>
        <taxon>Tracheophyta</taxon>
        <taxon>Spermatophyta</taxon>
        <taxon>Magnoliopsida</taxon>
        <taxon>eudicotyledons</taxon>
        <taxon>Gunneridae</taxon>
        <taxon>Pentapetalae</taxon>
        <taxon>asterids</taxon>
        <taxon>lamiids</taxon>
        <taxon>Lamiales</taxon>
        <taxon>Pedaliaceae</taxon>
        <taxon>Sesamum</taxon>
    </lineage>
</organism>
<evidence type="ECO:0000256" key="1">
    <source>
        <dbReference type="ARBA" id="ARBA00009065"/>
    </source>
</evidence>
<dbReference type="InterPro" id="IPR004367">
    <property type="entry name" value="Cyclin_C-dom"/>
</dbReference>
<dbReference type="Pfam" id="PF00134">
    <property type="entry name" value="Cyclin_N"/>
    <property type="match status" value="1"/>
</dbReference>
<dbReference type="InterPro" id="IPR039361">
    <property type="entry name" value="Cyclin"/>
</dbReference>
<evidence type="ECO:0000256" key="4">
    <source>
        <dbReference type="ARBA" id="ARBA00023306"/>
    </source>
</evidence>
<evidence type="ECO:0000256" key="5">
    <source>
        <dbReference type="RuleBase" id="RU000383"/>
    </source>
</evidence>
<evidence type="ECO:0000256" key="3">
    <source>
        <dbReference type="ARBA" id="ARBA00023127"/>
    </source>
</evidence>
<feature type="region of interest" description="Disordered" evidence="6">
    <location>
        <begin position="269"/>
        <end position="289"/>
    </location>
</feature>
<dbReference type="CDD" id="cd20544">
    <property type="entry name" value="CYCLIN_AtCycD-like_rpt2"/>
    <property type="match status" value="1"/>
</dbReference>
<dbReference type="EMBL" id="JACGWJ010000028">
    <property type="protein sequence ID" value="KAL0305837.1"/>
    <property type="molecule type" value="Genomic_DNA"/>
</dbReference>
<comment type="caution">
    <text evidence="9">The sequence shown here is derived from an EMBL/GenBank/DDBJ whole genome shotgun (WGS) entry which is preliminary data.</text>
</comment>
<dbReference type="InterPro" id="IPR036915">
    <property type="entry name" value="Cyclin-like_sf"/>
</dbReference>
<dbReference type="GO" id="GO:0051301">
    <property type="term" value="P:cell division"/>
    <property type="evidence" value="ECO:0007669"/>
    <property type="project" value="UniProtKB-KW"/>
</dbReference>
<dbReference type="SMART" id="SM00385">
    <property type="entry name" value="CYCLIN"/>
    <property type="match status" value="1"/>
</dbReference>
<comment type="similarity">
    <text evidence="1">Belongs to the cyclin family. Cyclin D subfamily.</text>
</comment>
<dbReference type="InterPro" id="IPR006671">
    <property type="entry name" value="Cyclin_N"/>
</dbReference>
<keyword evidence="3 5" id="KW-0195">Cyclin</keyword>
<evidence type="ECO:0000313" key="9">
    <source>
        <dbReference type="EMBL" id="KAL0305837.1"/>
    </source>
</evidence>
<sequence length="314" mass="35825">MELDLQNPFTTHHDLQYDGLPSLFANESDHMPSLLSFHASDFRCSIRRTALSLISQVKFAYNLDPFLAYLSFNYVDRFLSKQEILEKRPWIAHILVVASLSLAAKMRNSDLSISLSDLQREDGFEFDSQSVRRMERILLSTLRWRMRSITPFSFLQHFITLLKIEDPSLTQCLKHRASEIIFTVQQELKLLEYKPSTIAASALLCAIHDSTPTTFSSSDSAITSCEYVDKEILSECFGVMQEMMTREVYGLSLDESACGTVTQISVLDRQRTSEEGTSGSGPGFPERDNIKRRRLNGFCDNDRAFQISQIQQCN</sequence>
<feature type="domain" description="Cyclin C-terminal" evidence="8">
    <location>
        <begin position="149"/>
        <end position="267"/>
    </location>
</feature>
<proteinExistence type="inferred from homology"/>
<dbReference type="SUPFAM" id="SSF47954">
    <property type="entry name" value="Cyclin-like"/>
    <property type="match status" value="2"/>
</dbReference>
<dbReference type="Pfam" id="PF02984">
    <property type="entry name" value="Cyclin_C"/>
    <property type="match status" value="1"/>
</dbReference>
<evidence type="ECO:0000256" key="6">
    <source>
        <dbReference type="SAM" id="MobiDB-lite"/>
    </source>
</evidence>
<evidence type="ECO:0000259" key="7">
    <source>
        <dbReference type="SMART" id="SM00385"/>
    </source>
</evidence>
<dbReference type="FunFam" id="1.10.472.10:FF:000040">
    <property type="entry name" value="D6-type cyclin"/>
    <property type="match status" value="1"/>
</dbReference>
<dbReference type="InterPro" id="IPR013763">
    <property type="entry name" value="Cyclin-like_dom"/>
</dbReference>
<protein>
    <submittedName>
        <fullName evidence="9">Cyclin-D6-1</fullName>
    </submittedName>
</protein>
<evidence type="ECO:0000259" key="8">
    <source>
        <dbReference type="SMART" id="SM01332"/>
    </source>
</evidence>
<dbReference type="FunFam" id="1.10.472.10:FF:000060">
    <property type="entry name" value="D6-type cyclin"/>
    <property type="match status" value="1"/>
</dbReference>
<dbReference type="SMART" id="SM01332">
    <property type="entry name" value="Cyclin_C"/>
    <property type="match status" value="1"/>
</dbReference>
<accession>A0AAW2KFW9</accession>